<evidence type="ECO:0000313" key="12">
    <source>
        <dbReference type="EMBL" id="CUP97559.1"/>
    </source>
</evidence>
<evidence type="ECO:0000256" key="7">
    <source>
        <dbReference type="ARBA" id="ARBA00022989"/>
    </source>
</evidence>
<keyword evidence="5" id="KW-0547">Nucleotide-binding</keyword>
<evidence type="ECO:0000256" key="6">
    <source>
        <dbReference type="ARBA" id="ARBA00022840"/>
    </source>
</evidence>
<dbReference type="InterPro" id="IPR017871">
    <property type="entry name" value="ABC_transporter-like_CS"/>
</dbReference>
<accession>A0A174SSM6</accession>
<dbReference type="GO" id="GO:0005886">
    <property type="term" value="C:plasma membrane"/>
    <property type="evidence" value="ECO:0007669"/>
    <property type="project" value="UniProtKB-SubCell"/>
</dbReference>
<proteinExistence type="predicted"/>
<dbReference type="InterPro" id="IPR003593">
    <property type="entry name" value="AAA+_ATPase"/>
</dbReference>
<gene>
    <name evidence="12" type="primary">msbA_1</name>
    <name evidence="12" type="ORF">ERS852551_02613</name>
</gene>
<organism evidence="12 13">
    <name type="scientific">Anaerotruncus colihominis</name>
    <dbReference type="NCBI Taxonomy" id="169435"/>
    <lineage>
        <taxon>Bacteria</taxon>
        <taxon>Bacillati</taxon>
        <taxon>Bacillota</taxon>
        <taxon>Clostridia</taxon>
        <taxon>Eubacteriales</taxon>
        <taxon>Oscillospiraceae</taxon>
        <taxon>Anaerotruncus</taxon>
    </lineage>
</organism>
<sequence>MSKQKKEKQPPVLGRLLEYAGGHKWLSVLGCGLSGVSAAVGIFPFVFVWYAARGILTPGGGVPAGLARYGWYALAAALLSAAIYFAGLMCTHLAAFRVATNMRKAAAAHLIDLPLGYFNANLTGRLRKQIDDNAALTETLLAHTIPDAVGGIVTPILAVGLLFVFDWRMGLACLIPMIIGLVCLMTMMTGRGMKFFEEYQRAGERISAEATEYVRGIPVVKVFQQTVYSFKSFHTAILSYRDLASGYAMMCRMPYTLFTVVLNAMFLLLMPLGMVLVGGAADGWAVLADLVFYIFFAPQLAFMMERLMYAVNAQMEAAEAVNKLEAILRESPLPEPAADSGSKPADRGISFENVTFSYDGADRPALTNVSFHLPQGEAWALVGPSGGGKTTIARLIPRFFDVQAGAVLLGGRDVRSIPTAELMEQISFVFQEVRLFKKSIRDNIRAARPSATEDEILRAAQLAQCGDILGKTPGGLDAVIGAKGVYLSGGEMQRIALARAILKDAPIVVLDEASSFADPENEAKIQKAFEALMKGKTVLMIAHRLSTVRNMDRILVIRDGEIAEEGKHNELLEKGGVYAAMWEEYQKAAQWKVGGAA</sequence>
<dbReference type="AlphaFoldDB" id="A0A174SSM6"/>
<dbReference type="SUPFAM" id="SSF52540">
    <property type="entry name" value="P-loop containing nucleoside triphosphate hydrolases"/>
    <property type="match status" value="1"/>
</dbReference>
<dbReference type="InterPro" id="IPR011527">
    <property type="entry name" value="ABC1_TM_dom"/>
</dbReference>
<dbReference type="Pfam" id="PF00664">
    <property type="entry name" value="ABC_membrane"/>
    <property type="match status" value="1"/>
</dbReference>
<feature type="transmembrane region" description="Helical" evidence="9">
    <location>
        <begin position="169"/>
        <end position="188"/>
    </location>
</feature>
<dbReference type="Gene3D" id="1.20.1560.10">
    <property type="entry name" value="ABC transporter type 1, transmembrane domain"/>
    <property type="match status" value="1"/>
</dbReference>
<dbReference type="GO" id="GO:0015421">
    <property type="term" value="F:ABC-type oligopeptide transporter activity"/>
    <property type="evidence" value="ECO:0007669"/>
    <property type="project" value="TreeGrafter"/>
</dbReference>
<feature type="transmembrane region" description="Helical" evidence="9">
    <location>
        <begin position="283"/>
        <end position="302"/>
    </location>
</feature>
<keyword evidence="4 9" id="KW-0812">Transmembrane</keyword>
<keyword evidence="7 9" id="KW-1133">Transmembrane helix</keyword>
<comment type="subcellular location">
    <subcellularLocation>
        <location evidence="1">Cell membrane</location>
        <topology evidence="1">Multi-pass membrane protein</topology>
    </subcellularLocation>
</comment>
<dbReference type="EC" id="3.6.3.-" evidence="12"/>
<dbReference type="InterPro" id="IPR036640">
    <property type="entry name" value="ABC1_TM_sf"/>
</dbReference>
<name>A0A174SSM6_9FIRM</name>
<dbReference type="InterPro" id="IPR027417">
    <property type="entry name" value="P-loop_NTPase"/>
</dbReference>
<keyword evidence="3" id="KW-1003">Cell membrane</keyword>
<dbReference type="PROSITE" id="PS50929">
    <property type="entry name" value="ABC_TM1F"/>
    <property type="match status" value="1"/>
</dbReference>
<dbReference type="EMBL" id="CZBE01000019">
    <property type="protein sequence ID" value="CUP97559.1"/>
    <property type="molecule type" value="Genomic_DNA"/>
</dbReference>
<dbReference type="SUPFAM" id="SSF90123">
    <property type="entry name" value="ABC transporter transmembrane region"/>
    <property type="match status" value="1"/>
</dbReference>
<evidence type="ECO:0000256" key="5">
    <source>
        <dbReference type="ARBA" id="ARBA00022741"/>
    </source>
</evidence>
<dbReference type="OrthoDB" id="9762778at2"/>
<dbReference type="SMART" id="SM00382">
    <property type="entry name" value="AAA"/>
    <property type="match status" value="1"/>
</dbReference>
<feature type="transmembrane region" description="Helical" evidence="9">
    <location>
        <begin position="255"/>
        <end position="277"/>
    </location>
</feature>
<dbReference type="GO" id="GO:0005524">
    <property type="term" value="F:ATP binding"/>
    <property type="evidence" value="ECO:0007669"/>
    <property type="project" value="UniProtKB-KW"/>
</dbReference>
<evidence type="ECO:0000256" key="1">
    <source>
        <dbReference type="ARBA" id="ARBA00004651"/>
    </source>
</evidence>
<evidence type="ECO:0000259" key="11">
    <source>
        <dbReference type="PROSITE" id="PS50929"/>
    </source>
</evidence>
<dbReference type="Gene3D" id="3.40.50.300">
    <property type="entry name" value="P-loop containing nucleotide triphosphate hydrolases"/>
    <property type="match status" value="1"/>
</dbReference>
<keyword evidence="2" id="KW-0813">Transport</keyword>
<feature type="domain" description="ABC transporter" evidence="10">
    <location>
        <begin position="349"/>
        <end position="584"/>
    </location>
</feature>
<dbReference type="PANTHER" id="PTHR43394">
    <property type="entry name" value="ATP-DEPENDENT PERMEASE MDL1, MITOCHONDRIAL"/>
    <property type="match status" value="1"/>
</dbReference>
<evidence type="ECO:0000256" key="8">
    <source>
        <dbReference type="ARBA" id="ARBA00023136"/>
    </source>
</evidence>
<evidence type="ECO:0000256" key="2">
    <source>
        <dbReference type="ARBA" id="ARBA00022448"/>
    </source>
</evidence>
<reference evidence="12 13" key="1">
    <citation type="submission" date="2015-09" db="EMBL/GenBank/DDBJ databases">
        <authorList>
            <consortium name="Pathogen Informatics"/>
        </authorList>
    </citation>
    <scope>NUCLEOTIDE SEQUENCE [LARGE SCALE GENOMIC DNA]</scope>
    <source>
        <strain evidence="12 13">2789STDY5834939</strain>
    </source>
</reference>
<keyword evidence="8 9" id="KW-0472">Membrane</keyword>
<dbReference type="PROSITE" id="PS50893">
    <property type="entry name" value="ABC_TRANSPORTER_2"/>
    <property type="match status" value="1"/>
</dbReference>
<evidence type="ECO:0000313" key="13">
    <source>
        <dbReference type="Proteomes" id="UP000095765"/>
    </source>
</evidence>
<dbReference type="GO" id="GO:0016887">
    <property type="term" value="F:ATP hydrolysis activity"/>
    <property type="evidence" value="ECO:0007669"/>
    <property type="project" value="InterPro"/>
</dbReference>
<evidence type="ECO:0000256" key="9">
    <source>
        <dbReference type="SAM" id="Phobius"/>
    </source>
</evidence>
<evidence type="ECO:0000259" key="10">
    <source>
        <dbReference type="PROSITE" id="PS50893"/>
    </source>
</evidence>
<dbReference type="FunFam" id="3.40.50.300:FF:000221">
    <property type="entry name" value="Multidrug ABC transporter ATP-binding protein"/>
    <property type="match status" value="1"/>
</dbReference>
<evidence type="ECO:0000256" key="4">
    <source>
        <dbReference type="ARBA" id="ARBA00022692"/>
    </source>
</evidence>
<dbReference type="Pfam" id="PF00005">
    <property type="entry name" value="ABC_tran"/>
    <property type="match status" value="1"/>
</dbReference>
<feature type="transmembrane region" description="Helical" evidence="9">
    <location>
        <begin position="140"/>
        <end position="163"/>
    </location>
</feature>
<feature type="transmembrane region" description="Helical" evidence="9">
    <location>
        <begin position="71"/>
        <end position="95"/>
    </location>
</feature>
<dbReference type="PROSITE" id="PS00211">
    <property type="entry name" value="ABC_TRANSPORTER_1"/>
    <property type="match status" value="1"/>
</dbReference>
<dbReference type="InterPro" id="IPR039421">
    <property type="entry name" value="Type_1_exporter"/>
</dbReference>
<dbReference type="Proteomes" id="UP000095765">
    <property type="component" value="Unassembled WGS sequence"/>
</dbReference>
<dbReference type="InterPro" id="IPR003439">
    <property type="entry name" value="ABC_transporter-like_ATP-bd"/>
</dbReference>
<keyword evidence="6 12" id="KW-0067">ATP-binding</keyword>
<protein>
    <submittedName>
        <fullName evidence="12">Lipid A export ATP-binding/permease protein MsbA</fullName>
        <ecNumber evidence="12">3.6.3.-</ecNumber>
    </submittedName>
</protein>
<dbReference type="CDD" id="cd07346">
    <property type="entry name" value="ABC_6TM_exporters"/>
    <property type="match status" value="1"/>
</dbReference>
<dbReference type="RefSeq" id="WP_055245607.1">
    <property type="nucleotide sequence ID" value="NZ_CABIWA010000016.1"/>
</dbReference>
<feature type="transmembrane region" description="Helical" evidence="9">
    <location>
        <begin position="25"/>
        <end position="51"/>
    </location>
</feature>
<dbReference type="PANTHER" id="PTHR43394:SF1">
    <property type="entry name" value="ATP-BINDING CASSETTE SUB-FAMILY B MEMBER 10, MITOCHONDRIAL"/>
    <property type="match status" value="1"/>
</dbReference>
<feature type="domain" description="ABC transmembrane type-1" evidence="11">
    <location>
        <begin position="28"/>
        <end position="316"/>
    </location>
</feature>
<evidence type="ECO:0000256" key="3">
    <source>
        <dbReference type="ARBA" id="ARBA00022475"/>
    </source>
</evidence>
<keyword evidence="12" id="KW-0378">Hydrolase</keyword>